<keyword evidence="3" id="KW-1185">Reference proteome</keyword>
<dbReference type="Proteomes" id="UP001239397">
    <property type="component" value="Chromosome"/>
</dbReference>
<feature type="compositionally biased region" description="Low complexity" evidence="1">
    <location>
        <begin position="167"/>
        <end position="177"/>
    </location>
</feature>
<name>A0A9Y2NHN7_9PSEU</name>
<feature type="compositionally biased region" description="Basic and acidic residues" evidence="1">
    <location>
        <begin position="142"/>
        <end position="153"/>
    </location>
</feature>
<gene>
    <name evidence="2" type="ORF">QRX60_16950</name>
</gene>
<dbReference type="RefSeq" id="WP_286001735.1">
    <property type="nucleotide sequence ID" value="NZ_CP127295.1"/>
</dbReference>
<dbReference type="AlphaFoldDB" id="A0A9Y2NHN7"/>
<evidence type="ECO:0000313" key="3">
    <source>
        <dbReference type="Proteomes" id="UP001239397"/>
    </source>
</evidence>
<reference evidence="2 3" key="1">
    <citation type="submission" date="2023-06" db="EMBL/GenBank/DDBJ databases">
        <authorList>
            <person name="Oyuntsetseg B."/>
            <person name="Kim S.B."/>
        </authorList>
    </citation>
    <scope>NUCLEOTIDE SEQUENCE [LARGE SCALE GENOMIC DNA]</scope>
    <source>
        <strain evidence="2 3">4-36</strain>
    </source>
</reference>
<protein>
    <submittedName>
        <fullName evidence="2">Uncharacterized protein</fullName>
    </submittedName>
</protein>
<feature type="region of interest" description="Disordered" evidence="1">
    <location>
        <begin position="117"/>
        <end position="186"/>
    </location>
</feature>
<sequence>MTVDQQWLFEALLSQPTISNAGVLALTPRPWARLAEDMTAERVEAALAGLAAKRYVVLDEDTGELLVRTFMRNDGVSSNGKVFKNALKVALQVQSEALRRVLAAELRKVGTEDARQAAAELAPDADAPVPTTVHGGNSTSDRIADQKKSERPQKSCGVGEGVGEGGKSPSVGGSVSSNRRRSDSASARAIDKAFDEFWSAYPRREAKKGARVKFGQAVKSGTDAATIIAGARRYAAYVAQVGREREKIKIPTTWLNNGCWDDELNGPTTTQAPKPTGDLAEWLRERWQAGDAAGVARLLGERYERPDIPVAVDGKDAIAAFFRTSARAWIEDHRGAVLAKLTGKAAA</sequence>
<dbReference type="KEGG" id="amog:QRX60_16950"/>
<dbReference type="EMBL" id="CP127295">
    <property type="protein sequence ID" value="WIY05447.1"/>
    <property type="molecule type" value="Genomic_DNA"/>
</dbReference>
<evidence type="ECO:0000256" key="1">
    <source>
        <dbReference type="SAM" id="MobiDB-lite"/>
    </source>
</evidence>
<evidence type="ECO:0000313" key="2">
    <source>
        <dbReference type="EMBL" id="WIY05447.1"/>
    </source>
</evidence>
<organism evidence="2 3">
    <name type="scientific">Amycolatopsis mongoliensis</name>
    <dbReference type="NCBI Taxonomy" id="715475"/>
    <lineage>
        <taxon>Bacteria</taxon>
        <taxon>Bacillati</taxon>
        <taxon>Actinomycetota</taxon>
        <taxon>Actinomycetes</taxon>
        <taxon>Pseudonocardiales</taxon>
        <taxon>Pseudonocardiaceae</taxon>
        <taxon>Amycolatopsis</taxon>
    </lineage>
</organism>
<feature type="compositionally biased region" description="Low complexity" evidence="1">
    <location>
        <begin position="117"/>
        <end position="130"/>
    </location>
</feature>
<proteinExistence type="predicted"/>
<accession>A0A9Y2NHN7</accession>